<gene>
    <name evidence="2" type="ORF">LVIROSA_LOCUS27218</name>
</gene>
<name>A0AAU9NTK2_9ASTR</name>
<feature type="transmembrane region" description="Helical" evidence="1">
    <location>
        <begin position="69"/>
        <end position="96"/>
    </location>
</feature>
<evidence type="ECO:0000313" key="2">
    <source>
        <dbReference type="EMBL" id="CAH1441133.1"/>
    </source>
</evidence>
<dbReference type="EMBL" id="CAKMRJ010005412">
    <property type="protein sequence ID" value="CAH1441133.1"/>
    <property type="molecule type" value="Genomic_DNA"/>
</dbReference>
<accession>A0AAU9NTK2</accession>
<organism evidence="2 3">
    <name type="scientific">Lactuca virosa</name>
    <dbReference type="NCBI Taxonomy" id="75947"/>
    <lineage>
        <taxon>Eukaryota</taxon>
        <taxon>Viridiplantae</taxon>
        <taxon>Streptophyta</taxon>
        <taxon>Embryophyta</taxon>
        <taxon>Tracheophyta</taxon>
        <taxon>Spermatophyta</taxon>
        <taxon>Magnoliopsida</taxon>
        <taxon>eudicotyledons</taxon>
        <taxon>Gunneridae</taxon>
        <taxon>Pentapetalae</taxon>
        <taxon>asterids</taxon>
        <taxon>campanulids</taxon>
        <taxon>Asterales</taxon>
        <taxon>Asteraceae</taxon>
        <taxon>Cichorioideae</taxon>
        <taxon>Cichorieae</taxon>
        <taxon>Lactucinae</taxon>
        <taxon>Lactuca</taxon>
    </lineage>
</organism>
<dbReference type="Proteomes" id="UP001157418">
    <property type="component" value="Unassembled WGS sequence"/>
</dbReference>
<keyword evidence="1" id="KW-0472">Membrane</keyword>
<keyword evidence="1" id="KW-0812">Transmembrane</keyword>
<comment type="caution">
    <text evidence="2">The sequence shown here is derived from an EMBL/GenBank/DDBJ whole genome shotgun (WGS) entry which is preliminary data.</text>
</comment>
<keyword evidence="3" id="KW-1185">Reference proteome</keyword>
<protein>
    <submittedName>
        <fullName evidence="2">Uncharacterized protein</fullName>
    </submittedName>
</protein>
<evidence type="ECO:0000256" key="1">
    <source>
        <dbReference type="SAM" id="Phobius"/>
    </source>
</evidence>
<evidence type="ECO:0000313" key="3">
    <source>
        <dbReference type="Proteomes" id="UP001157418"/>
    </source>
</evidence>
<proteinExistence type="predicted"/>
<dbReference type="AlphaFoldDB" id="A0AAU9NTK2"/>
<sequence>MPSLEPAEHSWSPNYRRHMEENHFNGVTNEDMPINLLQTQLELSFIREDFQGSCVKMVLEHTKRKKMKYFLGIVGVATVVIDFVSGDACCLLLVIVCVAGA</sequence>
<reference evidence="2 3" key="1">
    <citation type="submission" date="2022-01" db="EMBL/GenBank/DDBJ databases">
        <authorList>
            <person name="Xiong W."/>
            <person name="Schranz E."/>
        </authorList>
    </citation>
    <scope>NUCLEOTIDE SEQUENCE [LARGE SCALE GENOMIC DNA]</scope>
</reference>
<keyword evidence="1" id="KW-1133">Transmembrane helix</keyword>